<gene>
    <name evidence="9" type="ORF">A4X13_0g8162</name>
</gene>
<feature type="region of interest" description="Disordered" evidence="8">
    <location>
        <begin position="302"/>
        <end position="331"/>
    </location>
</feature>
<keyword evidence="4" id="KW-0862">Zinc</keyword>
<evidence type="ECO:0000256" key="4">
    <source>
        <dbReference type="ARBA" id="ARBA00022833"/>
    </source>
</evidence>
<comment type="similarity">
    <text evidence="6">Belongs to the BCD1 family.</text>
</comment>
<comment type="function">
    <text evidence="5">Required for box C/D snoRNAs accumulation involved in snoRNA processing, snoRNA transport to the nucleolus and ribosome biogenesis.</text>
</comment>
<evidence type="ECO:0000256" key="1">
    <source>
        <dbReference type="ARBA" id="ARBA00022553"/>
    </source>
</evidence>
<dbReference type="Gene3D" id="3.30.60.190">
    <property type="match status" value="1"/>
</dbReference>
<evidence type="ECO:0000313" key="10">
    <source>
        <dbReference type="Proteomes" id="UP000077521"/>
    </source>
</evidence>
<feature type="region of interest" description="Disordered" evidence="8">
    <location>
        <begin position="798"/>
        <end position="828"/>
    </location>
</feature>
<dbReference type="Pfam" id="PF25790">
    <property type="entry name" value="BCD1"/>
    <property type="match status" value="1"/>
</dbReference>
<dbReference type="AlphaFoldDB" id="A0A177TL34"/>
<protein>
    <submittedName>
        <fullName evidence="9">Uncharacterized protein</fullName>
    </submittedName>
</protein>
<feature type="compositionally biased region" description="Acidic residues" evidence="8">
    <location>
        <begin position="806"/>
        <end position="820"/>
    </location>
</feature>
<feature type="region of interest" description="Disordered" evidence="8">
    <location>
        <begin position="639"/>
        <end position="681"/>
    </location>
</feature>
<evidence type="ECO:0000256" key="7">
    <source>
        <dbReference type="PROSITE-ProRule" id="PRU00453"/>
    </source>
</evidence>
<reference evidence="9" key="1">
    <citation type="submission" date="2016-04" db="EMBL/GenBank/DDBJ databases">
        <authorList>
            <person name="Nguyen H.D."/>
            <person name="Samba Siva P."/>
            <person name="Cullis J."/>
            <person name="Levesque C.A."/>
            <person name="Hambleton S."/>
        </authorList>
    </citation>
    <scope>NUCLEOTIDE SEQUENCE</scope>
    <source>
        <strain evidence="9">DAOMC 236416</strain>
    </source>
</reference>
<evidence type="ECO:0000256" key="6">
    <source>
        <dbReference type="ARBA" id="ARBA00049654"/>
    </source>
</evidence>
<keyword evidence="3 7" id="KW-0863">Zinc-finger</keyword>
<evidence type="ECO:0000256" key="8">
    <source>
        <dbReference type="SAM" id="MobiDB-lite"/>
    </source>
</evidence>
<feature type="compositionally biased region" description="Low complexity" evidence="8">
    <location>
        <begin position="408"/>
        <end position="425"/>
    </location>
</feature>
<name>A0A177TL34_9BASI</name>
<feature type="region of interest" description="Disordered" evidence="8">
    <location>
        <begin position="151"/>
        <end position="180"/>
    </location>
</feature>
<dbReference type="GO" id="GO:0008270">
    <property type="term" value="F:zinc ion binding"/>
    <property type="evidence" value="ECO:0007669"/>
    <property type="project" value="UniProtKB-UniRule"/>
</dbReference>
<feature type="compositionally biased region" description="Acidic residues" evidence="8">
    <location>
        <begin position="741"/>
        <end position="758"/>
    </location>
</feature>
<dbReference type="Pfam" id="PF04438">
    <property type="entry name" value="zf-HIT"/>
    <property type="match status" value="1"/>
</dbReference>
<dbReference type="InterPro" id="IPR057721">
    <property type="entry name" value="BCD1_alpha/beta"/>
</dbReference>
<keyword evidence="10" id="KW-1185">Reference proteome</keyword>
<dbReference type="PANTHER" id="PTHR13483:SF3">
    <property type="entry name" value="BOX C_D SNORNA PROTEIN 1"/>
    <property type="match status" value="1"/>
</dbReference>
<accession>A0A177TL34</accession>
<dbReference type="PANTHER" id="PTHR13483">
    <property type="entry name" value="BOX C_D SNORNA PROTEIN 1-RELATED"/>
    <property type="match status" value="1"/>
</dbReference>
<dbReference type="InterPro" id="IPR007529">
    <property type="entry name" value="Znf_HIT"/>
</dbReference>
<dbReference type="GO" id="GO:0005634">
    <property type="term" value="C:nucleus"/>
    <property type="evidence" value="ECO:0007669"/>
    <property type="project" value="TreeGrafter"/>
</dbReference>
<organism evidence="9 10">
    <name type="scientific">Tilletia indica</name>
    <dbReference type="NCBI Taxonomy" id="43049"/>
    <lineage>
        <taxon>Eukaryota</taxon>
        <taxon>Fungi</taxon>
        <taxon>Dikarya</taxon>
        <taxon>Basidiomycota</taxon>
        <taxon>Ustilaginomycotina</taxon>
        <taxon>Exobasidiomycetes</taxon>
        <taxon>Tilletiales</taxon>
        <taxon>Tilletiaceae</taxon>
        <taxon>Tilletia</taxon>
    </lineage>
</organism>
<dbReference type="GO" id="GO:0000492">
    <property type="term" value="P:box C/D snoRNP assembly"/>
    <property type="evidence" value="ECO:0007669"/>
    <property type="project" value="TreeGrafter"/>
</dbReference>
<dbReference type="SUPFAM" id="SSF144232">
    <property type="entry name" value="HIT/MYND zinc finger-like"/>
    <property type="match status" value="1"/>
</dbReference>
<dbReference type="GO" id="GO:0048254">
    <property type="term" value="P:snoRNA localization"/>
    <property type="evidence" value="ECO:0007669"/>
    <property type="project" value="TreeGrafter"/>
</dbReference>
<sequence>MPAACVSPCEECAQPSKYTCPACGAHTCSLVCTKKHKSKACDANTAATTSPAAQQNHRPDSAPSGSSIVSGAGEQQLATRRTLPRKRKAEEFIPLSEYGEHDLLEDYRFLNHIGRFAEQAGRDLVQSRVIRSGVGGTVVPLSAAAQTALGSAAAAPNQGRNGRDQGEGNRNGAGTLTPAQQRTEALRKQLAYRRIPIMLLPEGMKNRRRNQSSWRGREKEMMFTMEVKFPFSRSNKGKEKEVDGDVNMRAVENEDEAPSKRLGDDTFWKESFLIPLAAGSSRFVTVIGAEVLQKAGVKSDRLPAAKLRRGKRPSTKEDSGPSQSQQDRADWHAVDHSVWAELGLQDEGHLGDVDMDSSASTSLLPQGAHFLIPLVPVKLRNESSLKYLQWYERHGKGLEEEAAKGESGEAAEGQNGGPNDQGPPNTSDTQHPQGAGGRERDGGWAGMRQQRPDPVADVSQTTEASFPVPLAGDGNPMYDSAAYAYGQPHATGYGYDGYSYGYAAQPVQQPAVPLFSTSLLQNLSQKVDSIHQQRLQARWGQHAIDQTAESQIVPDVSTENVDTESAASSATPQERADLAARKAARTVLEIDGDSDLSVEDVLRKIPWGWGLVEFPIVELWPENQYREAVRCGRLQVLPPQGKALDRPDTELSNDQGGTEAGSASAKGETDSTKPAVVSTKMSPVTMKINGDVTPRAATTANGSSSSPSAIVARTMTHQGPIGGRGRGPLGSALTLVAYGSSDEEGSGQDSDEDDDGPPEEVSSRGPDEALSVVGDSNIASSKARAAVIPASAATVAVVAKDKDGDNDTGDEEGEDEDEGDAGATTAGGGLAVLAQQLGWGAGKP</sequence>
<dbReference type="CDD" id="cd23023">
    <property type="entry name" value="zf-HIT_BCD1"/>
    <property type="match status" value="1"/>
</dbReference>
<proteinExistence type="inferred from homology"/>
<feature type="region of interest" description="Disordered" evidence="8">
    <location>
        <begin position="399"/>
        <end position="461"/>
    </location>
</feature>
<feature type="region of interest" description="Disordered" evidence="8">
    <location>
        <begin position="46"/>
        <end position="85"/>
    </location>
</feature>
<keyword evidence="2" id="KW-0479">Metal-binding</keyword>
<evidence type="ECO:0000313" key="9">
    <source>
        <dbReference type="EMBL" id="KAE8239525.1"/>
    </source>
</evidence>
<dbReference type="PROSITE" id="PS51083">
    <property type="entry name" value="ZF_HIT"/>
    <property type="match status" value="1"/>
</dbReference>
<evidence type="ECO:0000256" key="2">
    <source>
        <dbReference type="ARBA" id="ARBA00022723"/>
    </source>
</evidence>
<dbReference type="GO" id="GO:0000463">
    <property type="term" value="P:maturation of LSU-rRNA from tricistronic rRNA transcript (SSU-rRNA, 5.8S rRNA, LSU-rRNA)"/>
    <property type="evidence" value="ECO:0007669"/>
    <property type="project" value="TreeGrafter"/>
</dbReference>
<feature type="region of interest" description="Disordered" evidence="8">
    <location>
        <begin position="740"/>
        <end position="776"/>
    </location>
</feature>
<evidence type="ECO:0000256" key="3">
    <source>
        <dbReference type="ARBA" id="ARBA00022771"/>
    </source>
</evidence>
<dbReference type="Proteomes" id="UP000077521">
    <property type="component" value="Unassembled WGS sequence"/>
</dbReference>
<dbReference type="InterPro" id="IPR051639">
    <property type="entry name" value="BCD1"/>
</dbReference>
<comment type="caution">
    <text evidence="9">The sequence shown here is derived from an EMBL/GenBank/DDBJ whole genome shotgun (WGS) entry which is preliminary data.</text>
</comment>
<keyword evidence="1" id="KW-0597">Phosphoprotein</keyword>
<reference evidence="9" key="2">
    <citation type="journal article" date="2019" name="IMA Fungus">
        <title>Genome sequencing and comparison of five Tilletia species to identify candidate genes for the detection of regulated species infecting wheat.</title>
        <authorList>
            <person name="Nguyen H.D.T."/>
            <person name="Sultana T."/>
            <person name="Kesanakurti P."/>
            <person name="Hambleton S."/>
        </authorList>
    </citation>
    <scope>NUCLEOTIDE SEQUENCE</scope>
    <source>
        <strain evidence="9">DAOMC 236416</strain>
    </source>
</reference>
<evidence type="ECO:0000256" key="5">
    <source>
        <dbReference type="ARBA" id="ARBA00049598"/>
    </source>
</evidence>
<feature type="compositionally biased region" description="Polar residues" evidence="8">
    <location>
        <begin position="46"/>
        <end position="56"/>
    </location>
</feature>
<dbReference type="GO" id="GO:0070761">
    <property type="term" value="C:pre-snoRNP complex"/>
    <property type="evidence" value="ECO:0007669"/>
    <property type="project" value="TreeGrafter"/>
</dbReference>
<dbReference type="EMBL" id="LWDF02001290">
    <property type="protein sequence ID" value="KAE8239525.1"/>
    <property type="molecule type" value="Genomic_DNA"/>
</dbReference>